<name>A0ACB7X936_9ERIC</name>
<dbReference type="EMBL" id="CM037156">
    <property type="protein sequence ID" value="KAH7837258.1"/>
    <property type="molecule type" value="Genomic_DNA"/>
</dbReference>
<protein>
    <submittedName>
        <fullName evidence="1">Uncharacterized protein</fullName>
    </submittedName>
</protein>
<evidence type="ECO:0000313" key="1">
    <source>
        <dbReference type="EMBL" id="KAH7837258.1"/>
    </source>
</evidence>
<gene>
    <name evidence="1" type="ORF">Vadar_011677</name>
</gene>
<dbReference type="Proteomes" id="UP000828048">
    <property type="component" value="Chromosome 6"/>
</dbReference>
<organism evidence="1 2">
    <name type="scientific">Vaccinium darrowii</name>
    <dbReference type="NCBI Taxonomy" id="229202"/>
    <lineage>
        <taxon>Eukaryota</taxon>
        <taxon>Viridiplantae</taxon>
        <taxon>Streptophyta</taxon>
        <taxon>Embryophyta</taxon>
        <taxon>Tracheophyta</taxon>
        <taxon>Spermatophyta</taxon>
        <taxon>Magnoliopsida</taxon>
        <taxon>eudicotyledons</taxon>
        <taxon>Gunneridae</taxon>
        <taxon>Pentapetalae</taxon>
        <taxon>asterids</taxon>
        <taxon>Ericales</taxon>
        <taxon>Ericaceae</taxon>
        <taxon>Vaccinioideae</taxon>
        <taxon>Vaccinieae</taxon>
        <taxon>Vaccinium</taxon>
    </lineage>
</organism>
<proteinExistence type="predicted"/>
<keyword evidence="2" id="KW-1185">Reference proteome</keyword>
<reference evidence="1 2" key="1">
    <citation type="journal article" date="2021" name="Hortic Res">
        <title>High-quality reference genome and annotation aids understanding of berry development for evergreen blueberry (Vaccinium darrowii).</title>
        <authorList>
            <person name="Yu J."/>
            <person name="Hulse-Kemp A.M."/>
            <person name="Babiker E."/>
            <person name="Staton M."/>
        </authorList>
    </citation>
    <scope>NUCLEOTIDE SEQUENCE [LARGE SCALE GENOMIC DNA]</scope>
    <source>
        <strain evidence="2">cv. NJ 8807/NJ 8810</strain>
        <tissue evidence="1">Young leaf</tissue>
    </source>
</reference>
<sequence length="558" mass="62294">MMMGEYLGIEAKEAAVREVAKLLPLPKLLQSIASIKADYITRQQTPSYDQILLHFNTTTKHNFSQLEISNQTIPTGLPNLLHSPAEAQLGPTPAHPQPLLLPTHRIPLPPHPSQNQNQPTSLSQLLQLGKIKPRAKPVLDALIKDNPPTRIGNSAVRTCRGTDSQSLVLGSILECYCKKSFFLQGLEVYREAISHGYVLSICSCNALLNALQLENEIRLAWCFYGNMLQNGILPDTYTWSTIARILCKDGKFERIVRILDMGVDNSAIYNLVIDCYSKKGNFRAAFDLLNEMSIKKLDIGFSTYSSILDGACKYGDTELVETTMGTMIEKGFLPKVPLSDSDTIIQKLSDLGRVKEAIGIYREMLERDILVNDNCYNALVKVLCKEDPSKEISGLLKDIIGRGFNPCALDLSTFVTSQCSKGRWREVEELLNAILEKGFLPNSSCCSSLVKHYCRSGQIDSAIALHNKMVKLKGIFDLTAYDVLLDGLIKERRVEEGVGVFDYMRAQKLLSSASFSTIISGLCHEKELRRAMKIHDEMIKLGLKPDVKTYKHLISSFK</sequence>
<comment type="caution">
    <text evidence="1">The sequence shown here is derived from an EMBL/GenBank/DDBJ whole genome shotgun (WGS) entry which is preliminary data.</text>
</comment>
<accession>A0ACB7X936</accession>
<evidence type="ECO:0000313" key="2">
    <source>
        <dbReference type="Proteomes" id="UP000828048"/>
    </source>
</evidence>